<reference evidence="2 3" key="1">
    <citation type="submission" date="2020-06" db="EMBL/GenBank/DDBJ databases">
        <title>Transcriptomic and genomic resources for Thalictrum thalictroides and T. hernandezii: Facilitating candidate gene discovery in an emerging model plant lineage.</title>
        <authorList>
            <person name="Arias T."/>
            <person name="Riano-Pachon D.M."/>
            <person name="Di Stilio V.S."/>
        </authorList>
    </citation>
    <scope>NUCLEOTIDE SEQUENCE [LARGE SCALE GENOMIC DNA]</scope>
    <source>
        <strain evidence="3">cv. WT478/WT964</strain>
        <tissue evidence="2">Leaves</tissue>
    </source>
</reference>
<evidence type="ECO:0000256" key="1">
    <source>
        <dbReference type="ARBA" id="ARBA00022917"/>
    </source>
</evidence>
<dbReference type="PANTHER" id="PTHR43097">
    <property type="entry name" value="GLUTAMINE-TRNA LIGASE"/>
    <property type="match status" value="1"/>
</dbReference>
<dbReference type="SUPFAM" id="SSF47616">
    <property type="entry name" value="GST C-terminal domain-like"/>
    <property type="match status" value="1"/>
</dbReference>
<dbReference type="InterPro" id="IPR036282">
    <property type="entry name" value="Glutathione-S-Trfase_C_sf"/>
</dbReference>
<dbReference type="OrthoDB" id="1728119at2759"/>
<dbReference type="InterPro" id="IPR050132">
    <property type="entry name" value="Gln/Glu-tRNA_Ligase"/>
</dbReference>
<dbReference type="GO" id="GO:0005829">
    <property type="term" value="C:cytosol"/>
    <property type="evidence" value="ECO:0007669"/>
    <property type="project" value="TreeGrafter"/>
</dbReference>
<evidence type="ECO:0000313" key="2">
    <source>
        <dbReference type="EMBL" id="KAF5204496.1"/>
    </source>
</evidence>
<dbReference type="PANTHER" id="PTHR43097:SF5">
    <property type="entry name" value="GLUTAMATE--TRNA LIGASE"/>
    <property type="match status" value="1"/>
</dbReference>
<accession>A0A7J6X3Z8</accession>
<keyword evidence="3" id="KW-1185">Reference proteome</keyword>
<dbReference type="CDD" id="cd10289">
    <property type="entry name" value="GST_C_AaRS_like"/>
    <property type="match status" value="1"/>
</dbReference>
<protein>
    <submittedName>
        <fullName evidence="2">Glutamate--tRNA ligase, cytoplasmic</fullName>
    </submittedName>
</protein>
<proteinExistence type="predicted"/>
<dbReference type="GO" id="GO:0004818">
    <property type="term" value="F:glutamate-tRNA ligase activity"/>
    <property type="evidence" value="ECO:0007669"/>
    <property type="project" value="TreeGrafter"/>
</dbReference>
<comment type="caution">
    <text evidence="2">The sequence shown here is derived from an EMBL/GenBank/DDBJ whole genome shotgun (WGS) entry which is preliminary data.</text>
</comment>
<dbReference type="EMBL" id="JABWDY010005351">
    <property type="protein sequence ID" value="KAF5204496.1"/>
    <property type="molecule type" value="Genomic_DNA"/>
</dbReference>
<keyword evidence="2" id="KW-0436">Ligase</keyword>
<sequence>MMEGITVSFAADNPPLSVIAAAKIAGVSLTVDPSLPSGAGCTFYFSSGFKVSNADAFLRYLGRVAQISNFYGQDPIESIQIDEWIEYAHVFSKGSEFEDACSYASKYLSMRTFLVGYSLSVADIAIWTSLAGIGQRWESLRKSKKYQNNTRT</sequence>
<organism evidence="2 3">
    <name type="scientific">Thalictrum thalictroides</name>
    <name type="common">Rue-anemone</name>
    <name type="synonym">Anemone thalictroides</name>
    <dbReference type="NCBI Taxonomy" id="46969"/>
    <lineage>
        <taxon>Eukaryota</taxon>
        <taxon>Viridiplantae</taxon>
        <taxon>Streptophyta</taxon>
        <taxon>Embryophyta</taxon>
        <taxon>Tracheophyta</taxon>
        <taxon>Spermatophyta</taxon>
        <taxon>Magnoliopsida</taxon>
        <taxon>Ranunculales</taxon>
        <taxon>Ranunculaceae</taxon>
        <taxon>Thalictroideae</taxon>
        <taxon>Thalictrum</taxon>
    </lineage>
</organism>
<dbReference type="AlphaFoldDB" id="A0A7J6X3Z8"/>
<evidence type="ECO:0000313" key="3">
    <source>
        <dbReference type="Proteomes" id="UP000554482"/>
    </source>
</evidence>
<name>A0A7J6X3Z8_THATH</name>
<gene>
    <name evidence="2" type="ORF">FRX31_005916</name>
</gene>
<dbReference type="GO" id="GO:0006424">
    <property type="term" value="P:glutamyl-tRNA aminoacylation"/>
    <property type="evidence" value="ECO:0007669"/>
    <property type="project" value="TreeGrafter"/>
</dbReference>
<keyword evidence="1" id="KW-0648">Protein biosynthesis</keyword>
<dbReference type="Proteomes" id="UP000554482">
    <property type="component" value="Unassembled WGS sequence"/>
</dbReference>
<dbReference type="Gene3D" id="1.20.1050.130">
    <property type="match status" value="1"/>
</dbReference>
<dbReference type="GO" id="GO:0017102">
    <property type="term" value="C:methionyl glutamyl tRNA synthetase complex"/>
    <property type="evidence" value="ECO:0007669"/>
    <property type="project" value="TreeGrafter"/>
</dbReference>